<dbReference type="Proteomes" id="UP000177954">
    <property type="component" value="Unassembled WGS sequence"/>
</dbReference>
<evidence type="ECO:0000256" key="4">
    <source>
        <dbReference type="ARBA" id="ARBA00019403"/>
    </source>
</evidence>
<dbReference type="Gene3D" id="3.40.470.10">
    <property type="entry name" value="Uracil-DNA glycosylase-like domain"/>
    <property type="match status" value="1"/>
</dbReference>
<dbReference type="EC" id="3.2.2.27" evidence="3"/>
<evidence type="ECO:0000259" key="12">
    <source>
        <dbReference type="SMART" id="SM00986"/>
    </source>
</evidence>
<dbReference type="SUPFAM" id="SSF52141">
    <property type="entry name" value="Uracil-DNA glycosylase-like"/>
    <property type="match status" value="1"/>
</dbReference>
<keyword evidence="10" id="KW-0411">Iron-sulfur</keyword>
<comment type="caution">
    <text evidence="13">The sequence shown here is derived from an EMBL/GenBank/DDBJ whole genome shotgun (WGS) entry which is preliminary data.</text>
</comment>
<dbReference type="NCBIfam" id="TIGR00758">
    <property type="entry name" value="UDG_fam4"/>
    <property type="match status" value="1"/>
</dbReference>
<proteinExistence type="inferred from homology"/>
<dbReference type="Pfam" id="PF03167">
    <property type="entry name" value="UDG"/>
    <property type="match status" value="1"/>
</dbReference>
<dbReference type="InterPro" id="IPR036895">
    <property type="entry name" value="Uracil-DNA_glycosylase-like_sf"/>
</dbReference>
<dbReference type="STRING" id="1802129.A3J04_00375"/>
<keyword evidence="9" id="KW-0408">Iron</keyword>
<evidence type="ECO:0000256" key="11">
    <source>
        <dbReference type="ARBA" id="ARBA00023204"/>
    </source>
</evidence>
<evidence type="ECO:0000256" key="3">
    <source>
        <dbReference type="ARBA" id="ARBA00012030"/>
    </source>
</evidence>
<evidence type="ECO:0000313" key="14">
    <source>
        <dbReference type="Proteomes" id="UP000177954"/>
    </source>
</evidence>
<dbReference type="InterPro" id="IPR005273">
    <property type="entry name" value="Ura-DNA_glyco_family4"/>
</dbReference>
<keyword evidence="7" id="KW-0227">DNA damage</keyword>
<feature type="domain" description="Uracil-DNA glycosylase-like" evidence="12">
    <location>
        <begin position="29"/>
        <end position="180"/>
    </location>
</feature>
<keyword evidence="11" id="KW-0234">DNA repair</keyword>
<evidence type="ECO:0000256" key="6">
    <source>
        <dbReference type="ARBA" id="ARBA00022723"/>
    </source>
</evidence>
<dbReference type="GO" id="GO:0006281">
    <property type="term" value="P:DNA repair"/>
    <property type="evidence" value="ECO:0007669"/>
    <property type="project" value="UniProtKB-KW"/>
</dbReference>
<dbReference type="GO" id="GO:0046872">
    <property type="term" value="F:metal ion binding"/>
    <property type="evidence" value="ECO:0007669"/>
    <property type="project" value="UniProtKB-KW"/>
</dbReference>
<comment type="catalytic activity">
    <reaction evidence="1">
        <text>Hydrolyzes single-stranded DNA or mismatched double-stranded DNA and polynucleotides, releasing free uracil.</text>
        <dbReference type="EC" id="3.2.2.27"/>
    </reaction>
</comment>
<sequence length="201" mass="22651">MDHQAKLDELKKEMAEDFSLPLRESNLVFGEGNPSAAVMFIGEAPGFHEDRLGRPFVGRGGELLSKCINEIGWKREDVYITNIVKRRPPENRDPLPEEIDAYRPYLARQIDIIDPAVVVPLGRFAMNYFLPEAKITRDQGKIFLVGAKRVYPVFHPAAALRSTAVLKTLKESFQKLPRILSDTSVDSVITLTPEKAQDSLF</sequence>
<protein>
    <recommendedName>
        <fullName evidence="4">Type-4 uracil-DNA glycosylase</fullName>
        <ecNumber evidence="3">3.2.2.27</ecNumber>
    </recommendedName>
</protein>
<organism evidence="13 14">
    <name type="scientific">Candidatus Ryanbacteria bacterium RIFCSPLOWO2_02_FULL_47_14</name>
    <dbReference type="NCBI Taxonomy" id="1802129"/>
    <lineage>
        <taxon>Bacteria</taxon>
        <taxon>Candidatus Ryaniibacteriota</taxon>
    </lineage>
</organism>
<name>A0A1G2H1I5_9BACT</name>
<accession>A0A1G2H1I5</accession>
<keyword evidence="5" id="KW-0004">4Fe-4S</keyword>
<dbReference type="PANTHER" id="PTHR33693:SF1">
    <property type="entry name" value="TYPE-4 URACIL-DNA GLYCOSYLASE"/>
    <property type="match status" value="1"/>
</dbReference>
<dbReference type="GO" id="GO:0051539">
    <property type="term" value="F:4 iron, 4 sulfur cluster binding"/>
    <property type="evidence" value="ECO:0007669"/>
    <property type="project" value="UniProtKB-KW"/>
</dbReference>
<keyword evidence="6" id="KW-0479">Metal-binding</keyword>
<dbReference type="CDD" id="cd10030">
    <property type="entry name" value="UDG-F4_TTUDGA_SPO1dp_like"/>
    <property type="match status" value="1"/>
</dbReference>
<dbReference type="PANTHER" id="PTHR33693">
    <property type="entry name" value="TYPE-5 URACIL-DNA GLYCOSYLASE"/>
    <property type="match status" value="1"/>
</dbReference>
<evidence type="ECO:0000256" key="8">
    <source>
        <dbReference type="ARBA" id="ARBA00022801"/>
    </source>
</evidence>
<dbReference type="GO" id="GO:0004844">
    <property type="term" value="F:uracil DNA N-glycosylase activity"/>
    <property type="evidence" value="ECO:0007669"/>
    <property type="project" value="UniProtKB-EC"/>
</dbReference>
<dbReference type="InterPro" id="IPR005122">
    <property type="entry name" value="Uracil-DNA_glycosylase-like"/>
</dbReference>
<comment type="similarity">
    <text evidence="2">Belongs to the uracil-DNA glycosylase (UDG) superfamily. Type 4 (UDGa) family.</text>
</comment>
<evidence type="ECO:0000256" key="2">
    <source>
        <dbReference type="ARBA" id="ARBA00006521"/>
    </source>
</evidence>
<dbReference type="InterPro" id="IPR051536">
    <property type="entry name" value="UDG_Type-4/5"/>
</dbReference>
<evidence type="ECO:0000256" key="10">
    <source>
        <dbReference type="ARBA" id="ARBA00023014"/>
    </source>
</evidence>
<evidence type="ECO:0000313" key="13">
    <source>
        <dbReference type="EMBL" id="OGZ56327.1"/>
    </source>
</evidence>
<evidence type="ECO:0000256" key="9">
    <source>
        <dbReference type="ARBA" id="ARBA00023004"/>
    </source>
</evidence>
<dbReference type="AlphaFoldDB" id="A0A1G2H1I5"/>
<dbReference type="SMART" id="SM00986">
    <property type="entry name" value="UDG"/>
    <property type="match status" value="1"/>
</dbReference>
<gene>
    <name evidence="13" type="ORF">A3J04_00375</name>
</gene>
<evidence type="ECO:0000256" key="7">
    <source>
        <dbReference type="ARBA" id="ARBA00022763"/>
    </source>
</evidence>
<keyword evidence="8" id="KW-0378">Hydrolase</keyword>
<reference evidence="13 14" key="1">
    <citation type="journal article" date="2016" name="Nat. Commun.">
        <title>Thousands of microbial genomes shed light on interconnected biogeochemical processes in an aquifer system.</title>
        <authorList>
            <person name="Anantharaman K."/>
            <person name="Brown C.T."/>
            <person name="Hug L.A."/>
            <person name="Sharon I."/>
            <person name="Castelle C.J."/>
            <person name="Probst A.J."/>
            <person name="Thomas B.C."/>
            <person name="Singh A."/>
            <person name="Wilkins M.J."/>
            <person name="Karaoz U."/>
            <person name="Brodie E.L."/>
            <person name="Williams K.H."/>
            <person name="Hubbard S.S."/>
            <person name="Banfield J.F."/>
        </authorList>
    </citation>
    <scope>NUCLEOTIDE SEQUENCE [LARGE SCALE GENOMIC DNA]</scope>
</reference>
<evidence type="ECO:0000256" key="1">
    <source>
        <dbReference type="ARBA" id="ARBA00001400"/>
    </source>
</evidence>
<evidence type="ECO:0000256" key="5">
    <source>
        <dbReference type="ARBA" id="ARBA00022485"/>
    </source>
</evidence>
<dbReference type="EMBL" id="MHNZ01000019">
    <property type="protein sequence ID" value="OGZ56327.1"/>
    <property type="molecule type" value="Genomic_DNA"/>
</dbReference>
<dbReference type="SMART" id="SM00987">
    <property type="entry name" value="UreE_C"/>
    <property type="match status" value="1"/>
</dbReference>